<feature type="chain" id="PRO_5034198119" description="CBM-cenC domain-containing protein" evidence="2">
    <location>
        <begin position="18"/>
        <end position="280"/>
    </location>
</feature>
<gene>
    <name evidence="3" type="ORF">FSARC_439</name>
</gene>
<dbReference type="InterPro" id="IPR008979">
    <property type="entry name" value="Galactose-bd-like_sf"/>
</dbReference>
<evidence type="ECO:0000256" key="1">
    <source>
        <dbReference type="SAM" id="MobiDB-lite"/>
    </source>
</evidence>
<dbReference type="Proteomes" id="UP000622797">
    <property type="component" value="Unassembled WGS sequence"/>
</dbReference>
<feature type="region of interest" description="Disordered" evidence="1">
    <location>
        <begin position="51"/>
        <end position="74"/>
    </location>
</feature>
<comment type="caution">
    <text evidence="3">The sequence shown here is derived from an EMBL/GenBank/DDBJ whole genome shotgun (WGS) entry which is preliminary data.</text>
</comment>
<dbReference type="Gene3D" id="2.60.120.260">
    <property type="entry name" value="Galactose-binding domain-like"/>
    <property type="match status" value="1"/>
</dbReference>
<keyword evidence="4" id="KW-1185">Reference proteome</keyword>
<organism evidence="3 4">
    <name type="scientific">Fusarium sarcochroum</name>
    <dbReference type="NCBI Taxonomy" id="1208366"/>
    <lineage>
        <taxon>Eukaryota</taxon>
        <taxon>Fungi</taxon>
        <taxon>Dikarya</taxon>
        <taxon>Ascomycota</taxon>
        <taxon>Pezizomycotina</taxon>
        <taxon>Sordariomycetes</taxon>
        <taxon>Hypocreomycetidae</taxon>
        <taxon>Hypocreales</taxon>
        <taxon>Nectriaceae</taxon>
        <taxon>Fusarium</taxon>
        <taxon>Fusarium lateritium species complex</taxon>
    </lineage>
</organism>
<protein>
    <recommendedName>
        <fullName evidence="5">CBM-cenC domain-containing protein</fullName>
    </recommendedName>
</protein>
<sequence length="280" mass="30361">MRWSSLCAVLGATLVNARPLCRPDRSTTAVTTTETSVPIQTSTVAETSFATTTQASTTEETSILTETETETPTETFTTLTATTLDETMTAAPTTGATTSTTTDAATTTQEEDIIITNFARAGNFEDPDENSVWEQRTCVIAKDASKAASGSYFARYTIVNEKVYGGNNLNQTLDGLDTGRLYRLSFSGAVFGAYHFGGASCKIKALVNGEVRKSWPISNFVVDQYKTYSTDLEFSSDYNVLSLKLECSTQNAVTIDFGIDDVSLVEVEDEDKPKYLPVPH</sequence>
<dbReference type="AlphaFoldDB" id="A0A8H4XFE5"/>
<evidence type="ECO:0000313" key="3">
    <source>
        <dbReference type="EMBL" id="KAF4973187.1"/>
    </source>
</evidence>
<accession>A0A8H4XFE5</accession>
<reference evidence="3" key="1">
    <citation type="journal article" date="2020" name="BMC Genomics">
        <title>Correction to: Identification and distribution of gene clusters required for synthesis of sphingolipid metabolism inhibitors in diverse species of the filamentous fungus Fusarium.</title>
        <authorList>
            <person name="Kim H.S."/>
            <person name="Lohmar J.M."/>
            <person name="Busman M."/>
            <person name="Brown D.W."/>
            <person name="Naumann T.A."/>
            <person name="Divon H.H."/>
            <person name="Lysoe E."/>
            <person name="Uhlig S."/>
            <person name="Proctor R.H."/>
        </authorList>
    </citation>
    <scope>NUCLEOTIDE SEQUENCE</scope>
    <source>
        <strain evidence="3">NRRL 20472</strain>
    </source>
</reference>
<dbReference type="OrthoDB" id="5150344at2759"/>
<feature type="signal peptide" evidence="2">
    <location>
        <begin position="1"/>
        <end position="17"/>
    </location>
</feature>
<keyword evidence="2" id="KW-0732">Signal</keyword>
<evidence type="ECO:0000313" key="4">
    <source>
        <dbReference type="Proteomes" id="UP000622797"/>
    </source>
</evidence>
<proteinExistence type="predicted"/>
<dbReference type="EMBL" id="JABEXW010000026">
    <property type="protein sequence ID" value="KAF4973187.1"/>
    <property type="molecule type" value="Genomic_DNA"/>
</dbReference>
<evidence type="ECO:0000256" key="2">
    <source>
        <dbReference type="SAM" id="SignalP"/>
    </source>
</evidence>
<reference evidence="3" key="2">
    <citation type="submission" date="2020-05" db="EMBL/GenBank/DDBJ databases">
        <authorList>
            <person name="Kim H.-S."/>
            <person name="Proctor R.H."/>
            <person name="Brown D.W."/>
        </authorList>
    </citation>
    <scope>NUCLEOTIDE SEQUENCE</scope>
    <source>
        <strain evidence="3">NRRL 20472</strain>
    </source>
</reference>
<evidence type="ECO:0008006" key="5">
    <source>
        <dbReference type="Google" id="ProtNLM"/>
    </source>
</evidence>
<name>A0A8H4XFE5_9HYPO</name>
<dbReference type="SUPFAM" id="SSF49785">
    <property type="entry name" value="Galactose-binding domain-like"/>
    <property type="match status" value="1"/>
</dbReference>